<evidence type="ECO:0000313" key="1">
    <source>
        <dbReference type="Proteomes" id="UP000694920"/>
    </source>
</evidence>
<dbReference type="GeneID" id="107274926"/>
<sequence>MILTTGARESMSNSLTSVRLKLYSVIKRFHFEELESAVLPSFPEVTWNTVRAKIIKNHESFTVSNVLRVIEQVIDDADLNDNELQDRLYTLEVIDVSRHSKRKIWYGYKLRAANERPALVTNRELKDRIIASFMENQIRVVTRVVSHDGMIFASIVEKPRRTTRHNQNMLPTFFALFQRQNYFFSSKKNINKKYLHALTLSLNFTQFRELKLVGRDLKSLIKLLHEKKQGAVHADFVDTPVIYTEPEPVVRSTGIDFTQHKHRRGYIEKCFGENPATVEMIAINCPKCSSEELPRKLKKENIATKWEFRSTHVANFLMNLAERRVLTTPLPPYVANLMTGGKTVLTLRK</sequence>
<accession>A0AAJ7CHJ6</accession>
<dbReference type="RefSeq" id="XP_015609995.2">
    <property type="nucleotide sequence ID" value="XM_015754509.2"/>
</dbReference>
<dbReference type="PANTHER" id="PTHR46790:SF1">
    <property type="entry name" value="CENTROMERE PROTEIN N"/>
    <property type="match status" value="1"/>
</dbReference>
<organism evidence="1 2">
    <name type="scientific">Cephus cinctus</name>
    <name type="common">Wheat stem sawfly</name>
    <dbReference type="NCBI Taxonomy" id="211228"/>
    <lineage>
        <taxon>Eukaryota</taxon>
        <taxon>Metazoa</taxon>
        <taxon>Ecdysozoa</taxon>
        <taxon>Arthropoda</taxon>
        <taxon>Hexapoda</taxon>
        <taxon>Insecta</taxon>
        <taxon>Pterygota</taxon>
        <taxon>Neoptera</taxon>
        <taxon>Endopterygota</taxon>
        <taxon>Hymenoptera</taxon>
        <taxon>Cephoidea</taxon>
        <taxon>Cephidae</taxon>
        <taxon>Cephus</taxon>
    </lineage>
</organism>
<dbReference type="InterPro" id="IPR052011">
    <property type="entry name" value="CENP-NAC/CAD_complex"/>
</dbReference>
<protein>
    <submittedName>
        <fullName evidence="2">Uncharacterized protein LOC107274926 isoform X1</fullName>
    </submittedName>
</protein>
<dbReference type="Proteomes" id="UP000694920">
    <property type="component" value="Unplaced"/>
</dbReference>
<dbReference type="GO" id="GO:0005654">
    <property type="term" value="C:nucleoplasm"/>
    <property type="evidence" value="ECO:0007669"/>
    <property type="project" value="TreeGrafter"/>
</dbReference>
<dbReference type="PANTHER" id="PTHR46790">
    <property type="entry name" value="CENTROMERE PROTEIN N"/>
    <property type="match status" value="1"/>
</dbReference>
<dbReference type="KEGG" id="ccin:107274926"/>
<reference evidence="2" key="1">
    <citation type="submission" date="2025-08" db="UniProtKB">
        <authorList>
            <consortium name="RefSeq"/>
        </authorList>
    </citation>
    <scope>IDENTIFICATION</scope>
</reference>
<keyword evidence="1" id="KW-1185">Reference proteome</keyword>
<evidence type="ECO:0000313" key="2">
    <source>
        <dbReference type="RefSeq" id="XP_015609995.2"/>
    </source>
</evidence>
<gene>
    <name evidence="2" type="primary">LOC107274926</name>
</gene>
<name>A0AAJ7CHJ6_CEPCN</name>
<dbReference type="AlphaFoldDB" id="A0AAJ7CHJ6"/>
<proteinExistence type="predicted"/>